<feature type="non-terminal residue" evidence="4">
    <location>
        <position position="1"/>
    </location>
</feature>
<feature type="transmembrane region" description="Helical" evidence="2">
    <location>
        <begin position="215"/>
        <end position="235"/>
    </location>
</feature>
<keyword evidence="2" id="KW-0812">Transmembrane</keyword>
<dbReference type="KEGG" id="pgri:PgNI_00027"/>
<sequence length="411" mass="46916">PVVLNSPKTQSFLRPDAITNQTVKNAEVTSLTEMVGWVSSSRDRGTVDILRSSCLTIFLCVWIATYPYIPSINDKWYHRFIDKANMACIGFLGPDFLFGLAIGQLASARRSVKIFRDSNLVPERQSWTLSHGFFADMGGFQLKAPDFPNGFPINAEQLFYLVKHGHLDFPVLTKEEICQRSRVDELSRIITIWQALWFTITEVQRVANGYPMTTLELTAISFAVVMMATSGSWYFKPSITQATYLNTKNQRTVKLIRKHARSTTLYRAASFHIDKHWSYYCELSHKFKVPLFNRRMTTTPWDRFPSELWFPVDGWIIPFGLAVQVPFCVCFLVAWDFHFPTAHQSSFSGGFARSITPCSLSSALDTTCLVPSETLREWCPYQVLHPASAQSQHHRRPLPHNQQVSSATKRP</sequence>
<reference evidence="4" key="2">
    <citation type="submission" date="2019-10" db="EMBL/GenBank/DDBJ databases">
        <authorList>
            <consortium name="NCBI Genome Project"/>
        </authorList>
    </citation>
    <scope>NUCLEOTIDE SEQUENCE</scope>
    <source>
        <strain evidence="4">NI907</strain>
    </source>
</reference>
<feature type="transmembrane region" description="Helical" evidence="2">
    <location>
        <begin position="315"/>
        <end position="335"/>
    </location>
</feature>
<dbReference type="GeneID" id="41955025"/>
<accession>A0A6P8BKL6</accession>
<proteinExistence type="predicted"/>
<dbReference type="RefSeq" id="XP_030987858.1">
    <property type="nucleotide sequence ID" value="XM_031120111.1"/>
</dbReference>
<feature type="compositionally biased region" description="Polar residues" evidence="1">
    <location>
        <begin position="400"/>
        <end position="411"/>
    </location>
</feature>
<evidence type="ECO:0000313" key="4">
    <source>
        <dbReference type="RefSeq" id="XP_030987858.1"/>
    </source>
</evidence>
<dbReference type="Proteomes" id="UP000515153">
    <property type="component" value="Unplaced"/>
</dbReference>
<keyword evidence="2" id="KW-1133">Transmembrane helix</keyword>
<feature type="transmembrane region" description="Helical" evidence="2">
    <location>
        <begin position="84"/>
        <end position="106"/>
    </location>
</feature>
<gene>
    <name evidence="4" type="ORF">PgNI_00027</name>
</gene>
<protein>
    <submittedName>
        <fullName evidence="4">Uncharacterized protein</fullName>
    </submittedName>
</protein>
<feature type="region of interest" description="Disordered" evidence="1">
    <location>
        <begin position="390"/>
        <end position="411"/>
    </location>
</feature>
<dbReference type="PANTHER" id="PTHR35043:SF8">
    <property type="entry name" value="DUF4220 DOMAIN-CONTAINING PROTEIN"/>
    <property type="match status" value="1"/>
</dbReference>
<dbReference type="PANTHER" id="PTHR35043">
    <property type="entry name" value="TRANSCRIPTION FACTOR DOMAIN-CONTAINING PROTEIN"/>
    <property type="match status" value="1"/>
</dbReference>
<reference evidence="4" key="3">
    <citation type="submission" date="2025-08" db="UniProtKB">
        <authorList>
            <consortium name="RefSeq"/>
        </authorList>
    </citation>
    <scope>IDENTIFICATION</scope>
    <source>
        <strain evidence="4">NI907</strain>
    </source>
</reference>
<keyword evidence="2" id="KW-0472">Membrane</keyword>
<feature type="transmembrane region" description="Helical" evidence="2">
    <location>
        <begin position="49"/>
        <end position="69"/>
    </location>
</feature>
<keyword evidence="3" id="KW-1185">Reference proteome</keyword>
<organism evidence="3 4">
    <name type="scientific">Pyricularia grisea</name>
    <name type="common">Crabgrass-specific blast fungus</name>
    <name type="synonym">Magnaporthe grisea</name>
    <dbReference type="NCBI Taxonomy" id="148305"/>
    <lineage>
        <taxon>Eukaryota</taxon>
        <taxon>Fungi</taxon>
        <taxon>Dikarya</taxon>
        <taxon>Ascomycota</taxon>
        <taxon>Pezizomycotina</taxon>
        <taxon>Sordariomycetes</taxon>
        <taxon>Sordariomycetidae</taxon>
        <taxon>Magnaporthales</taxon>
        <taxon>Pyriculariaceae</taxon>
        <taxon>Pyricularia</taxon>
    </lineage>
</organism>
<name>A0A6P8BKL6_PYRGI</name>
<evidence type="ECO:0000256" key="2">
    <source>
        <dbReference type="SAM" id="Phobius"/>
    </source>
</evidence>
<evidence type="ECO:0000313" key="3">
    <source>
        <dbReference type="Proteomes" id="UP000515153"/>
    </source>
</evidence>
<evidence type="ECO:0000256" key="1">
    <source>
        <dbReference type="SAM" id="MobiDB-lite"/>
    </source>
</evidence>
<dbReference type="AlphaFoldDB" id="A0A6P8BKL6"/>
<reference evidence="4" key="1">
    <citation type="journal article" date="2019" name="Mol. Biol. Evol.">
        <title>Blast fungal genomes show frequent chromosomal changes, gene gains and losses, and effector gene turnover.</title>
        <authorList>
            <person name="Gomez Luciano L.B."/>
            <person name="Jason Tsai I."/>
            <person name="Chuma I."/>
            <person name="Tosa Y."/>
            <person name="Chen Y.H."/>
            <person name="Li J.Y."/>
            <person name="Li M.Y."/>
            <person name="Jade Lu M.Y."/>
            <person name="Nakayashiki H."/>
            <person name="Li W.H."/>
        </authorList>
    </citation>
    <scope>NUCLEOTIDE SEQUENCE</scope>
    <source>
        <strain evidence="4">NI907</strain>
    </source>
</reference>